<feature type="domain" description="Pyruvate carboxyltransferase" evidence="11">
    <location>
        <begin position="33"/>
        <end position="307"/>
    </location>
</feature>
<comment type="cofactor">
    <cofactor evidence="10">
        <name>Mg(2+)</name>
        <dbReference type="ChEBI" id="CHEBI:18420"/>
    </cofactor>
</comment>
<sequence length="560" mass="62234">MSMLKNPATKYRPAYKVDLPDRTWPNKAIENAPIWLSTDLRDGNQAIFEPMSVATKLDFFKELVRIGFKEIEVGFPAASQIDFDVVRHLIENDQIPDDVTPMVMTQARDDLIERTVESVIGAKSAIVHIYNSTAPVWRNTVFRMTVPEVIDMVKKRVQKVKELTDAHPETQWVLQYSPECFNMTELDVALQACNTAIEAWEAGPNRKIIINLPTTVEWSTPNVFADQIEWMDRRLARREHVVLSVHPHNDRGTGVATAELAMMAGAQRVEGCLFGNGERCGNVDIVTLALNMYTQGVHPNLDFSDINAVARVVESCTQLPIHPRHPYVGDLVYTAFSGSHQDAIKKGFDIQKPDAIWEVPYLPIDPVDVGRTYDSVIRVNSQSGKGGIAYILEREHGVVMPRRMQVEFSGVVQKVSDSTAAEMTSPALWALFEQTYLQNDESQPRYISHKVFDAEGGQGIEITVQQHGEISRLEGVGNGPLDAAVQALGIPMDIVGFEERSVGQGAKSKAMAIIEVSVPNMPGSKFGVGFHDNITTASLMALVSAWRRVDQSARVKTNQI</sequence>
<comment type="subcellular location">
    <subcellularLocation>
        <location evidence="10">Cytoplasm</location>
    </subcellularLocation>
</comment>
<reference evidence="12 13" key="1">
    <citation type="submission" date="2023-10" db="EMBL/GenBank/DDBJ databases">
        <title>Complete Genome Sequence of Limnobacter thiooxidans CS-K2T, Isolated from freshwater lake sediments in Bavaria, Germany.</title>
        <authorList>
            <person name="Naruki M."/>
            <person name="Watanabe A."/>
            <person name="Warashina T."/>
            <person name="Morita T."/>
            <person name="Arakawa K."/>
        </authorList>
    </citation>
    <scope>NUCLEOTIDE SEQUENCE [LARGE SCALE GENOMIC DNA]</scope>
    <source>
        <strain evidence="12 13">CS-K2</strain>
    </source>
</reference>
<evidence type="ECO:0000256" key="7">
    <source>
        <dbReference type="ARBA" id="ARBA00022679"/>
    </source>
</evidence>
<dbReference type="InterPro" id="IPR039371">
    <property type="entry name" value="LeuA_N_DRE-TIM"/>
</dbReference>
<keyword evidence="13" id="KW-1185">Reference proteome</keyword>
<evidence type="ECO:0000256" key="2">
    <source>
        <dbReference type="ARBA" id="ARBA00004689"/>
    </source>
</evidence>
<feature type="binding site" evidence="10">
    <location>
        <position position="42"/>
    </location>
    <ligand>
        <name>Mg(2+)</name>
        <dbReference type="ChEBI" id="CHEBI:18420"/>
    </ligand>
</feature>
<feature type="binding site" evidence="10">
    <location>
        <position position="248"/>
    </location>
    <ligand>
        <name>Mg(2+)</name>
        <dbReference type="ChEBI" id="CHEBI:18420"/>
    </ligand>
</feature>
<dbReference type="PANTHER" id="PTHR46911">
    <property type="match status" value="1"/>
</dbReference>
<dbReference type="Proteomes" id="UP001329151">
    <property type="component" value="Chromosome"/>
</dbReference>
<evidence type="ECO:0000313" key="12">
    <source>
        <dbReference type="EMBL" id="BET24815.1"/>
    </source>
</evidence>
<keyword evidence="9 10" id="KW-0100">Branched-chain amino acid biosynthesis</keyword>
<dbReference type="PANTHER" id="PTHR46911:SF1">
    <property type="entry name" value="2-ISOPROPYLMALATE SYNTHASE"/>
    <property type="match status" value="1"/>
</dbReference>
<dbReference type="InterPro" id="IPR002034">
    <property type="entry name" value="AIPM/Hcit_synth_CS"/>
</dbReference>
<dbReference type="SUPFAM" id="SSF51569">
    <property type="entry name" value="Aldolase"/>
    <property type="match status" value="1"/>
</dbReference>
<dbReference type="EMBL" id="AP028947">
    <property type="protein sequence ID" value="BET24815.1"/>
    <property type="molecule type" value="Genomic_DNA"/>
</dbReference>
<dbReference type="Pfam" id="PF00682">
    <property type="entry name" value="HMGL-like"/>
    <property type="match status" value="1"/>
</dbReference>
<evidence type="ECO:0000256" key="3">
    <source>
        <dbReference type="ARBA" id="ARBA00009767"/>
    </source>
</evidence>
<dbReference type="EC" id="2.3.3.13" evidence="4 10"/>
<dbReference type="GO" id="GO:0000287">
    <property type="term" value="F:magnesium ion binding"/>
    <property type="evidence" value="ECO:0007669"/>
    <property type="project" value="UniProtKB-UniRule"/>
</dbReference>
<accession>A0AA86J4Y3</accession>
<dbReference type="Gene3D" id="3.30.160.270">
    <property type="match status" value="1"/>
</dbReference>
<comment type="similarity">
    <text evidence="3 10">Belongs to the alpha-IPM synthase/homocitrate synthase family. LeuA type 2 subfamily.</text>
</comment>
<evidence type="ECO:0000256" key="4">
    <source>
        <dbReference type="ARBA" id="ARBA00012973"/>
    </source>
</evidence>
<gene>
    <name evidence="10 12" type="primary">leuA</name>
    <name evidence="12" type="ORF">RGQ30_03160</name>
</gene>
<dbReference type="SUPFAM" id="SSF110921">
    <property type="entry name" value="2-isopropylmalate synthase LeuA, allosteric (dimerisation) domain"/>
    <property type="match status" value="1"/>
</dbReference>
<dbReference type="InterPro" id="IPR000891">
    <property type="entry name" value="PYR_CT"/>
</dbReference>
<dbReference type="SMART" id="SM00917">
    <property type="entry name" value="LeuA_dimer"/>
    <property type="match status" value="1"/>
</dbReference>
<keyword evidence="10" id="KW-0963">Cytoplasm</keyword>
<comment type="function">
    <text evidence="10">Catalyzes the condensation of the acetyl group of acetyl-CoA with 3-methyl-2-oxobutanoate (2-ketoisovalerate) to form 3-carboxy-3-hydroxy-4-methylpentanoate (2-isopropylmalate).</text>
</comment>
<dbReference type="GO" id="GO:0005737">
    <property type="term" value="C:cytoplasm"/>
    <property type="evidence" value="ECO:0007669"/>
    <property type="project" value="UniProtKB-SubCell"/>
</dbReference>
<name>A0AA86J4Y3_9BURK</name>
<evidence type="ECO:0000256" key="5">
    <source>
        <dbReference type="ARBA" id="ARBA00022430"/>
    </source>
</evidence>
<feature type="binding site" evidence="10">
    <location>
        <position position="282"/>
    </location>
    <ligand>
        <name>Mg(2+)</name>
        <dbReference type="ChEBI" id="CHEBI:18420"/>
    </ligand>
</feature>
<dbReference type="NCBIfam" id="TIGR00970">
    <property type="entry name" value="leuA_yeast"/>
    <property type="match status" value="1"/>
</dbReference>
<dbReference type="GO" id="GO:0003852">
    <property type="term" value="F:2-isopropylmalate synthase activity"/>
    <property type="evidence" value="ECO:0007669"/>
    <property type="project" value="UniProtKB-UniRule"/>
</dbReference>
<comment type="pathway">
    <text evidence="2 10">Amino-acid biosynthesis; L-leucine biosynthesis; L-leucine from 3-methyl-2-oxobutanoate: step 1/4.</text>
</comment>
<dbReference type="CDD" id="cd07942">
    <property type="entry name" value="DRE_TIM_LeuA"/>
    <property type="match status" value="1"/>
</dbReference>
<evidence type="ECO:0000256" key="10">
    <source>
        <dbReference type="HAMAP-Rule" id="MF_00572"/>
    </source>
</evidence>
<dbReference type="SUPFAM" id="SSF89000">
    <property type="entry name" value="post-HMGL domain-like"/>
    <property type="match status" value="1"/>
</dbReference>
<keyword evidence="10" id="KW-0460">Magnesium</keyword>
<proteinExistence type="inferred from homology"/>
<protein>
    <recommendedName>
        <fullName evidence="4 10">2-isopropylmalate synthase</fullName>
        <ecNumber evidence="4 10">2.3.3.13</ecNumber>
    </recommendedName>
    <alternativeName>
        <fullName evidence="10">Alpha-IPM synthase</fullName>
    </alternativeName>
    <alternativeName>
        <fullName evidence="10">Alpha-isopropylmalate synthase</fullName>
    </alternativeName>
</protein>
<evidence type="ECO:0000256" key="9">
    <source>
        <dbReference type="ARBA" id="ARBA00023304"/>
    </source>
</evidence>
<evidence type="ECO:0000313" key="13">
    <source>
        <dbReference type="Proteomes" id="UP001329151"/>
    </source>
</evidence>
<keyword evidence="6 10" id="KW-0028">Amino-acid biosynthesis</keyword>
<dbReference type="InterPro" id="IPR054692">
    <property type="entry name" value="LeuA-like_post-cat"/>
</dbReference>
<dbReference type="KEGG" id="lto:RGQ30_03160"/>
<keyword evidence="8 10" id="KW-0479">Metal-binding</keyword>
<dbReference type="AlphaFoldDB" id="A0AA86J4Y3"/>
<evidence type="ECO:0000259" key="11">
    <source>
        <dbReference type="PROSITE" id="PS50991"/>
    </source>
</evidence>
<evidence type="ECO:0000256" key="8">
    <source>
        <dbReference type="ARBA" id="ARBA00022723"/>
    </source>
</evidence>
<keyword evidence="5 10" id="KW-0432">Leucine biosynthesis</keyword>
<dbReference type="PROSITE" id="PS00815">
    <property type="entry name" value="AIPM_HOMOCIT_SYNTH_1"/>
    <property type="match status" value="1"/>
</dbReference>
<evidence type="ECO:0000256" key="6">
    <source>
        <dbReference type="ARBA" id="ARBA00022605"/>
    </source>
</evidence>
<dbReference type="InterPro" id="IPR013785">
    <property type="entry name" value="Aldolase_TIM"/>
</dbReference>
<evidence type="ECO:0000256" key="1">
    <source>
        <dbReference type="ARBA" id="ARBA00000064"/>
    </source>
</evidence>
<dbReference type="HAMAP" id="MF_00572">
    <property type="entry name" value="LeuA_type2"/>
    <property type="match status" value="1"/>
</dbReference>
<comment type="catalytic activity">
    <reaction evidence="1 10">
        <text>3-methyl-2-oxobutanoate + acetyl-CoA + H2O = (2S)-2-isopropylmalate + CoA + H(+)</text>
        <dbReference type="Rhea" id="RHEA:21524"/>
        <dbReference type="ChEBI" id="CHEBI:1178"/>
        <dbReference type="ChEBI" id="CHEBI:11851"/>
        <dbReference type="ChEBI" id="CHEBI:15377"/>
        <dbReference type="ChEBI" id="CHEBI:15378"/>
        <dbReference type="ChEBI" id="CHEBI:57287"/>
        <dbReference type="ChEBI" id="CHEBI:57288"/>
        <dbReference type="EC" id="2.3.3.13"/>
    </reaction>
</comment>
<dbReference type="PROSITE" id="PS00816">
    <property type="entry name" value="AIPM_HOMOCIT_SYNTH_2"/>
    <property type="match status" value="1"/>
</dbReference>
<dbReference type="Pfam" id="PF08502">
    <property type="entry name" value="LeuA_dimer"/>
    <property type="match status" value="1"/>
</dbReference>
<comment type="subunit">
    <text evidence="10">Homodimer.</text>
</comment>
<dbReference type="Gene3D" id="3.20.20.70">
    <property type="entry name" value="Aldolase class I"/>
    <property type="match status" value="1"/>
</dbReference>
<dbReference type="Pfam" id="PF22615">
    <property type="entry name" value="IPMS_D2"/>
    <property type="match status" value="1"/>
</dbReference>
<organism evidence="12 13">
    <name type="scientific">Limnobacter thiooxidans</name>
    <dbReference type="NCBI Taxonomy" id="131080"/>
    <lineage>
        <taxon>Bacteria</taxon>
        <taxon>Pseudomonadati</taxon>
        <taxon>Pseudomonadota</taxon>
        <taxon>Betaproteobacteria</taxon>
        <taxon>Burkholderiales</taxon>
        <taxon>Burkholderiaceae</taxon>
        <taxon>Limnobacter</taxon>
    </lineage>
</organism>
<dbReference type="GO" id="GO:0003985">
    <property type="term" value="F:acetyl-CoA C-acetyltransferase activity"/>
    <property type="evidence" value="ECO:0007669"/>
    <property type="project" value="UniProtKB-UniRule"/>
</dbReference>
<feature type="region of interest" description="Regulatory domain" evidence="10">
    <location>
        <begin position="439"/>
        <end position="560"/>
    </location>
</feature>
<dbReference type="PROSITE" id="PS50991">
    <property type="entry name" value="PYR_CT"/>
    <property type="match status" value="1"/>
</dbReference>
<dbReference type="GO" id="GO:0009098">
    <property type="term" value="P:L-leucine biosynthetic process"/>
    <property type="evidence" value="ECO:0007669"/>
    <property type="project" value="UniProtKB-UniRule"/>
</dbReference>
<dbReference type="NCBIfam" id="NF002991">
    <property type="entry name" value="PRK03739.1"/>
    <property type="match status" value="1"/>
</dbReference>
<dbReference type="InterPro" id="IPR036230">
    <property type="entry name" value="LeuA_allosteric_dom_sf"/>
</dbReference>
<dbReference type="InterPro" id="IPR013709">
    <property type="entry name" value="2-isopropylmalate_synth_dimer"/>
</dbReference>
<dbReference type="InterPro" id="IPR005668">
    <property type="entry name" value="IPM_Synthase"/>
</dbReference>
<feature type="binding site" evidence="10">
    <location>
        <position position="246"/>
    </location>
    <ligand>
        <name>Mg(2+)</name>
        <dbReference type="ChEBI" id="CHEBI:18420"/>
    </ligand>
</feature>
<keyword evidence="7 10" id="KW-0808">Transferase</keyword>